<keyword evidence="3" id="KW-0342">GTP-binding</keyword>
<dbReference type="AlphaFoldDB" id="A0A3B1K550"/>
<reference evidence="8" key="2">
    <citation type="journal article" date="2014" name="Nat. Commun.">
        <title>The cavefish genome reveals candidate genes for eye loss.</title>
        <authorList>
            <person name="McGaugh S.E."/>
            <person name="Gross J.B."/>
            <person name="Aken B."/>
            <person name="Blin M."/>
            <person name="Borowsky R."/>
            <person name="Chalopin D."/>
            <person name="Hinaux H."/>
            <person name="Jeffery W.R."/>
            <person name="Keene A."/>
            <person name="Ma L."/>
            <person name="Minx P."/>
            <person name="Murphy D."/>
            <person name="O'Quin K.E."/>
            <person name="Retaux S."/>
            <person name="Rohner N."/>
            <person name="Searle S.M."/>
            <person name="Stahl B.A."/>
            <person name="Tabin C."/>
            <person name="Volff J.N."/>
            <person name="Yoshizawa M."/>
            <person name="Warren W.C."/>
        </authorList>
    </citation>
    <scope>NUCLEOTIDE SEQUENCE [LARGE SCALE GENOMIC DNA]</scope>
    <source>
        <strain evidence="8">female</strain>
    </source>
</reference>
<sequence length="496" mass="53252">MNGEDEIRIILLGKTGVGKSSVGNLILGENKFTAPCSPISQTQTCEKIKKMTGGRKIVVIDTPGISDMSTEEQSLAIISFLVECPPGPHVIIIVMDVGRQSRENQIALDKLLKCFTGDADHHMVLLFTHGYDLDENMTIHDFIHNKVGTQTLKDLAERCGNRIHIIDNKYWNENSRVSDVLSSLQGLSEEAIREITEKMPNTSAEETPWLNVLSDQSVNVEAEKSEQSTREYRTNRYQLTQLMKSIKTILAITKGKPYSNKAFEEIGKAINVEVKNILKDMGAEREREDMEEVRRRARERVRSGLRRQLSGVAVGILLGALLGVGVGVAAPFVLVAGLIRAGWRKRINQLPQAGGPPVQKTGLTAASVVAGAGAAVVISATTGSTLIVGTEVAKHTGAAKGIQSESSAKAALGALVAGVGIGAGVGAEVLLLYGAVNGGASGYEVSKTSDNPKQAAEKAAKAVVQKARDVLKTCWNLGNTETGDEDEKHTLLKQKN</sequence>
<dbReference type="Bgee" id="ENSAMXG00000042238">
    <property type="expression patterns" value="Expressed in zone of skin and 8 other cell types or tissues"/>
</dbReference>
<dbReference type="InterPro" id="IPR027417">
    <property type="entry name" value="P-loop_NTPase"/>
</dbReference>
<evidence type="ECO:0000256" key="1">
    <source>
        <dbReference type="ARBA" id="ARBA00008535"/>
    </source>
</evidence>
<keyword evidence="5" id="KW-0472">Membrane</keyword>
<dbReference type="PROSITE" id="PS51720">
    <property type="entry name" value="G_AIG1"/>
    <property type="match status" value="1"/>
</dbReference>
<dbReference type="STRING" id="7994.ENSAMXP00000037630"/>
<evidence type="ECO:0000256" key="3">
    <source>
        <dbReference type="ARBA" id="ARBA00023134"/>
    </source>
</evidence>
<name>A0A3B1K550_ASTMX</name>
<keyword evidence="8" id="KW-1185">Reference proteome</keyword>
<dbReference type="FunFam" id="3.40.50.300:FF:000366">
    <property type="entry name" value="GTPase, IMAP family member 2"/>
    <property type="match status" value="1"/>
</dbReference>
<reference evidence="7" key="3">
    <citation type="submission" date="2025-05" db="UniProtKB">
        <authorList>
            <consortium name="Ensembl"/>
        </authorList>
    </citation>
    <scope>IDENTIFICATION</scope>
</reference>
<keyword evidence="5" id="KW-0812">Transmembrane</keyword>
<dbReference type="Pfam" id="PF04548">
    <property type="entry name" value="AIG1"/>
    <property type="match status" value="1"/>
</dbReference>
<dbReference type="PANTHER" id="PTHR10903:SF62">
    <property type="entry name" value="GTPASE IMAP FAMILY MEMBER 4-LIKE-RELATED"/>
    <property type="match status" value="1"/>
</dbReference>
<dbReference type="Proteomes" id="UP000018467">
    <property type="component" value="Unassembled WGS sequence"/>
</dbReference>
<comment type="similarity">
    <text evidence="1">Belongs to the TRAFAC class TrmE-Era-EngA-EngB-Septin-like GTPase superfamily. AIG1/Toc34/Toc159-like paraseptin GTPase family. IAN subfamily.</text>
</comment>
<organism evidence="7 8">
    <name type="scientific">Astyanax mexicanus</name>
    <name type="common">Blind cave fish</name>
    <name type="synonym">Astyanax fasciatus mexicanus</name>
    <dbReference type="NCBI Taxonomy" id="7994"/>
    <lineage>
        <taxon>Eukaryota</taxon>
        <taxon>Metazoa</taxon>
        <taxon>Chordata</taxon>
        <taxon>Craniata</taxon>
        <taxon>Vertebrata</taxon>
        <taxon>Euteleostomi</taxon>
        <taxon>Actinopterygii</taxon>
        <taxon>Neopterygii</taxon>
        <taxon>Teleostei</taxon>
        <taxon>Ostariophysi</taxon>
        <taxon>Characiformes</taxon>
        <taxon>Characoidei</taxon>
        <taxon>Acestrorhamphidae</taxon>
        <taxon>Acestrorhamphinae</taxon>
        <taxon>Astyanax</taxon>
    </lineage>
</organism>
<accession>A0A3B1K550</accession>
<keyword evidence="2" id="KW-0547">Nucleotide-binding</keyword>
<feature type="domain" description="AIG1-type G" evidence="6">
    <location>
        <begin position="4"/>
        <end position="205"/>
    </location>
</feature>
<evidence type="ECO:0000256" key="2">
    <source>
        <dbReference type="ARBA" id="ARBA00022741"/>
    </source>
</evidence>
<evidence type="ECO:0000313" key="8">
    <source>
        <dbReference type="Proteomes" id="UP000018467"/>
    </source>
</evidence>
<protein>
    <submittedName>
        <fullName evidence="7">GTPase IMAP family member 7-like</fullName>
    </submittedName>
</protein>
<dbReference type="GO" id="GO:0005525">
    <property type="term" value="F:GTP binding"/>
    <property type="evidence" value="ECO:0007669"/>
    <property type="project" value="UniProtKB-KW"/>
</dbReference>
<evidence type="ECO:0000313" key="7">
    <source>
        <dbReference type="Ensembl" id="ENSAMXP00000048744.1"/>
    </source>
</evidence>
<dbReference type="InterPro" id="IPR045058">
    <property type="entry name" value="GIMA/IAN/Toc"/>
</dbReference>
<reference evidence="8" key="1">
    <citation type="submission" date="2013-03" db="EMBL/GenBank/DDBJ databases">
        <authorList>
            <person name="Jeffery W."/>
            <person name="Warren W."/>
            <person name="Wilson R.K."/>
        </authorList>
    </citation>
    <scope>NUCLEOTIDE SEQUENCE</scope>
    <source>
        <strain evidence="8">female</strain>
    </source>
</reference>
<dbReference type="InterPro" id="IPR006703">
    <property type="entry name" value="G_AIG1"/>
</dbReference>
<dbReference type="Ensembl" id="ENSAMXT00000053592.1">
    <property type="protein sequence ID" value="ENSAMXP00000048744.1"/>
    <property type="gene ID" value="ENSAMXG00000042238.1"/>
</dbReference>
<dbReference type="SUPFAM" id="SSF52540">
    <property type="entry name" value="P-loop containing nucleoside triphosphate hydrolases"/>
    <property type="match status" value="1"/>
</dbReference>
<dbReference type="Ensembl" id="ENSAMXT00000032939.1">
    <property type="protein sequence ID" value="ENSAMXP00000037630.1"/>
    <property type="gene ID" value="ENSAMXG00000042238.1"/>
</dbReference>
<proteinExistence type="inferred from homology"/>
<dbReference type="Ensembl" id="ENSAMXT00000054273.1">
    <property type="protein sequence ID" value="ENSAMXP00000042084.1"/>
    <property type="gene ID" value="ENSAMXG00000042238.1"/>
</dbReference>
<dbReference type="PANTHER" id="PTHR10903">
    <property type="entry name" value="GTPASE, IMAP FAMILY MEMBER-RELATED"/>
    <property type="match status" value="1"/>
</dbReference>
<evidence type="ECO:0000259" key="6">
    <source>
        <dbReference type="PROSITE" id="PS51720"/>
    </source>
</evidence>
<evidence type="ECO:0000256" key="5">
    <source>
        <dbReference type="SAM" id="Phobius"/>
    </source>
</evidence>
<keyword evidence="5" id="KW-1133">Transmembrane helix</keyword>
<feature type="transmembrane region" description="Helical" evidence="5">
    <location>
        <begin position="312"/>
        <end position="339"/>
    </location>
</feature>
<evidence type="ECO:0000256" key="4">
    <source>
        <dbReference type="SAM" id="MobiDB-lite"/>
    </source>
</evidence>
<dbReference type="Gene3D" id="3.40.50.300">
    <property type="entry name" value="P-loop containing nucleotide triphosphate hydrolases"/>
    <property type="match status" value="1"/>
</dbReference>
<feature type="region of interest" description="Disordered" evidence="4">
    <location>
        <begin position="477"/>
        <end position="496"/>
    </location>
</feature>
<dbReference type="GeneTree" id="ENSGT01150000286992"/>